<dbReference type="Gene3D" id="1.10.510.10">
    <property type="entry name" value="Transferase(Phosphotransferase) domain 1"/>
    <property type="match status" value="1"/>
</dbReference>
<proteinExistence type="predicted"/>
<dbReference type="GO" id="GO:0005524">
    <property type="term" value="F:ATP binding"/>
    <property type="evidence" value="ECO:0007669"/>
    <property type="project" value="InterPro"/>
</dbReference>
<evidence type="ECO:0000256" key="1">
    <source>
        <dbReference type="SAM" id="MobiDB-lite"/>
    </source>
</evidence>
<dbReference type="GO" id="GO:0005634">
    <property type="term" value="C:nucleus"/>
    <property type="evidence" value="ECO:0007669"/>
    <property type="project" value="TreeGrafter"/>
</dbReference>
<dbReference type="InterPro" id="IPR001245">
    <property type="entry name" value="Ser-Thr/Tyr_kinase_cat_dom"/>
</dbReference>
<dbReference type="Pfam" id="PF07714">
    <property type="entry name" value="PK_Tyr_Ser-Thr"/>
    <property type="match status" value="1"/>
</dbReference>
<dbReference type="EMBL" id="JAVRQU010000013">
    <property type="protein sequence ID" value="KAK5696106.1"/>
    <property type="molecule type" value="Genomic_DNA"/>
</dbReference>
<comment type="caution">
    <text evidence="3">The sequence shown here is derived from an EMBL/GenBank/DDBJ whole genome shotgun (WGS) entry which is preliminary data.</text>
</comment>
<dbReference type="Proteomes" id="UP001310594">
    <property type="component" value="Unassembled WGS sequence"/>
</dbReference>
<gene>
    <name evidence="3" type="ORF">LTR97_008526</name>
</gene>
<evidence type="ECO:0000313" key="4">
    <source>
        <dbReference type="Proteomes" id="UP001310594"/>
    </source>
</evidence>
<dbReference type="PROSITE" id="PS50011">
    <property type="entry name" value="PROTEIN_KINASE_DOM"/>
    <property type="match status" value="1"/>
</dbReference>
<organism evidence="3 4">
    <name type="scientific">Elasticomyces elasticus</name>
    <dbReference type="NCBI Taxonomy" id="574655"/>
    <lineage>
        <taxon>Eukaryota</taxon>
        <taxon>Fungi</taxon>
        <taxon>Dikarya</taxon>
        <taxon>Ascomycota</taxon>
        <taxon>Pezizomycotina</taxon>
        <taxon>Dothideomycetes</taxon>
        <taxon>Dothideomycetidae</taxon>
        <taxon>Mycosphaerellales</taxon>
        <taxon>Teratosphaeriaceae</taxon>
        <taxon>Elasticomyces</taxon>
    </lineage>
</organism>
<sequence>MYHSRMHFRETHTEGQSLDAGTFGVVYLAEKTTNPNTAVVVKYYKPDNYQEPGVLPECSLRTEIRIMKQLQQAHQHQGILQLIDSHLAGPTQWLTTPFMAGGSLQHFLETYPSDISIPFMWHVLYSVTESLLYMYFGIRSVDPMGTTTADPNWQPVIHNDGHSGNIFVGPACPPHQPSNFPAIVVADFGLSRSFPPGDFTFCYLAAEEFCKLSTAVIGSMTDVHRGSSQQFNELNKWMRIFEGHIRQGCRELTKPQGLLKVMLGLRVVADQQRRMNTTRISLEAETDLASVPLLEPAGAVDKDYWKAYHAQRAAQTIQPPPGFGFEQAPPEGSYVLPGLGLDAPK</sequence>
<accession>A0AAN7ZMI5</accession>
<reference evidence="3" key="1">
    <citation type="submission" date="2023-08" db="EMBL/GenBank/DDBJ databases">
        <title>Black Yeasts Isolated from many extreme environments.</title>
        <authorList>
            <person name="Coleine C."/>
            <person name="Stajich J.E."/>
            <person name="Selbmann L."/>
        </authorList>
    </citation>
    <scope>NUCLEOTIDE SEQUENCE</scope>
    <source>
        <strain evidence="3">CCFEE 5810</strain>
    </source>
</reference>
<evidence type="ECO:0000259" key="2">
    <source>
        <dbReference type="PROSITE" id="PS50011"/>
    </source>
</evidence>
<dbReference type="GO" id="GO:0044773">
    <property type="term" value="P:mitotic DNA damage checkpoint signaling"/>
    <property type="evidence" value="ECO:0007669"/>
    <property type="project" value="TreeGrafter"/>
</dbReference>
<name>A0AAN7ZMI5_9PEZI</name>
<dbReference type="InterPro" id="IPR011009">
    <property type="entry name" value="Kinase-like_dom_sf"/>
</dbReference>
<dbReference type="InterPro" id="IPR000719">
    <property type="entry name" value="Prot_kinase_dom"/>
</dbReference>
<evidence type="ECO:0000313" key="3">
    <source>
        <dbReference type="EMBL" id="KAK5696106.1"/>
    </source>
</evidence>
<dbReference type="PANTHER" id="PTHR44167:SF25">
    <property type="entry name" value="PROTEIN KINASE DOMAIN CONTAINING PROTEIN"/>
    <property type="match status" value="1"/>
</dbReference>
<protein>
    <recommendedName>
        <fullName evidence="2">Protein kinase domain-containing protein</fullName>
    </recommendedName>
</protein>
<feature type="domain" description="Protein kinase" evidence="2">
    <location>
        <begin position="12"/>
        <end position="345"/>
    </location>
</feature>
<dbReference type="SUPFAM" id="SSF56112">
    <property type="entry name" value="Protein kinase-like (PK-like)"/>
    <property type="match status" value="1"/>
</dbReference>
<dbReference type="GO" id="GO:0004674">
    <property type="term" value="F:protein serine/threonine kinase activity"/>
    <property type="evidence" value="ECO:0007669"/>
    <property type="project" value="TreeGrafter"/>
</dbReference>
<dbReference type="PANTHER" id="PTHR44167">
    <property type="entry name" value="OVARIAN-SPECIFIC SERINE/THREONINE-PROTEIN KINASE LOK-RELATED"/>
    <property type="match status" value="1"/>
</dbReference>
<dbReference type="GO" id="GO:0005737">
    <property type="term" value="C:cytoplasm"/>
    <property type="evidence" value="ECO:0007669"/>
    <property type="project" value="TreeGrafter"/>
</dbReference>
<feature type="region of interest" description="Disordered" evidence="1">
    <location>
        <begin position="318"/>
        <end position="345"/>
    </location>
</feature>
<dbReference type="AlphaFoldDB" id="A0AAN7ZMI5"/>